<protein>
    <submittedName>
        <fullName evidence="2">Uncharacterized protein LOC107806735 isoform X3</fullName>
    </submittedName>
</protein>
<reference evidence="1" key="1">
    <citation type="journal article" date="2014" name="Nat. Commun.">
        <title>The tobacco genome sequence and its comparison with those of tomato and potato.</title>
        <authorList>
            <person name="Sierro N."/>
            <person name="Battey J.N."/>
            <person name="Ouadi S."/>
            <person name="Bakaher N."/>
            <person name="Bovet L."/>
            <person name="Willig A."/>
            <person name="Goepfert S."/>
            <person name="Peitsch M.C."/>
            <person name="Ivanov N.V."/>
        </authorList>
    </citation>
    <scope>NUCLEOTIDE SEQUENCE [LARGE SCALE GENOMIC DNA]</scope>
</reference>
<sequence>MNYRPISHSLIDKFLLMESSGTTMKMAMPFGEQVDVSSDESSSSDGDDHKAESEQMSNNIAVNQVVEELVSEGTKTICDHLDMFKCESEHMSDNLNIGQDVEELVSEGLAASIKKLYGQPLHYLTNLCIKQRDQMRIGADDEVDPLEMLIHPTKAESSIWLMEEVHRRTSSPHYLAKLWLADPMYHVYIDPIFPKLQNPSK</sequence>
<keyword evidence="1" id="KW-1185">Reference proteome</keyword>
<reference evidence="2" key="2">
    <citation type="submission" date="2025-08" db="UniProtKB">
        <authorList>
            <consortium name="RefSeq"/>
        </authorList>
    </citation>
    <scope>IDENTIFICATION</scope>
    <source>
        <tissue evidence="2">Leaf</tissue>
    </source>
</reference>
<evidence type="ECO:0000313" key="2">
    <source>
        <dbReference type="RefSeq" id="XP_075113384.1"/>
    </source>
</evidence>
<dbReference type="Proteomes" id="UP000790787">
    <property type="component" value="Chromosome 7"/>
</dbReference>
<dbReference type="RefSeq" id="XP_075113384.1">
    <property type="nucleotide sequence ID" value="XM_075257283.1"/>
</dbReference>
<organism evidence="1 2">
    <name type="scientific">Nicotiana tabacum</name>
    <name type="common">Common tobacco</name>
    <dbReference type="NCBI Taxonomy" id="4097"/>
    <lineage>
        <taxon>Eukaryota</taxon>
        <taxon>Viridiplantae</taxon>
        <taxon>Streptophyta</taxon>
        <taxon>Embryophyta</taxon>
        <taxon>Tracheophyta</taxon>
        <taxon>Spermatophyta</taxon>
        <taxon>Magnoliopsida</taxon>
        <taxon>eudicotyledons</taxon>
        <taxon>Gunneridae</taxon>
        <taxon>Pentapetalae</taxon>
        <taxon>asterids</taxon>
        <taxon>lamiids</taxon>
        <taxon>Solanales</taxon>
        <taxon>Solanaceae</taxon>
        <taxon>Nicotianoideae</taxon>
        <taxon>Nicotianeae</taxon>
        <taxon>Nicotiana</taxon>
    </lineage>
</organism>
<name>A0AC58UV73_TOBAC</name>
<gene>
    <name evidence="2" type="primary">LOC107806735</name>
</gene>
<accession>A0AC58UV73</accession>
<proteinExistence type="predicted"/>
<evidence type="ECO:0000313" key="1">
    <source>
        <dbReference type="Proteomes" id="UP000790787"/>
    </source>
</evidence>